<evidence type="ECO:0000313" key="9">
    <source>
        <dbReference type="EMBL" id="KAG2620472.1"/>
    </source>
</evidence>
<evidence type="ECO:0000256" key="4">
    <source>
        <dbReference type="ARBA" id="ARBA00022989"/>
    </source>
</evidence>
<evidence type="ECO:0000256" key="7">
    <source>
        <dbReference type="SAM" id="Phobius"/>
    </source>
</evidence>
<keyword evidence="10" id="KW-1185">Reference proteome</keyword>
<evidence type="ECO:0000259" key="8">
    <source>
        <dbReference type="Pfam" id="PF01490"/>
    </source>
</evidence>
<dbReference type="InterPro" id="IPR013057">
    <property type="entry name" value="AA_transpt_TM"/>
</dbReference>
<keyword evidence="4 7" id="KW-1133">Transmembrane helix</keyword>
<feature type="domain" description="Amino acid transporter transmembrane" evidence="8">
    <location>
        <begin position="103"/>
        <end position="161"/>
    </location>
</feature>
<keyword evidence="2 7" id="KW-0812">Transmembrane</keyword>
<evidence type="ECO:0000256" key="3">
    <source>
        <dbReference type="ARBA" id="ARBA00022970"/>
    </source>
</evidence>
<feature type="transmembrane region" description="Helical" evidence="7">
    <location>
        <begin position="130"/>
        <end position="154"/>
    </location>
</feature>
<protein>
    <recommendedName>
        <fullName evidence="8">Amino acid transporter transmembrane domain-containing protein</fullName>
    </recommendedName>
</protein>
<organism evidence="9 10">
    <name type="scientific">Panicum virgatum</name>
    <name type="common">Blackwell switchgrass</name>
    <dbReference type="NCBI Taxonomy" id="38727"/>
    <lineage>
        <taxon>Eukaryota</taxon>
        <taxon>Viridiplantae</taxon>
        <taxon>Streptophyta</taxon>
        <taxon>Embryophyta</taxon>
        <taxon>Tracheophyta</taxon>
        <taxon>Spermatophyta</taxon>
        <taxon>Magnoliopsida</taxon>
        <taxon>Liliopsida</taxon>
        <taxon>Poales</taxon>
        <taxon>Poaceae</taxon>
        <taxon>PACMAD clade</taxon>
        <taxon>Panicoideae</taxon>
        <taxon>Panicodae</taxon>
        <taxon>Paniceae</taxon>
        <taxon>Panicinae</taxon>
        <taxon>Panicum</taxon>
        <taxon>Panicum sect. Hiantes</taxon>
    </lineage>
</organism>
<evidence type="ECO:0000256" key="2">
    <source>
        <dbReference type="ARBA" id="ARBA00022692"/>
    </source>
</evidence>
<feature type="region of interest" description="Disordered" evidence="6">
    <location>
        <begin position="1"/>
        <end position="79"/>
    </location>
</feature>
<reference evidence="9" key="1">
    <citation type="submission" date="2020-05" db="EMBL/GenBank/DDBJ databases">
        <title>WGS assembly of Panicum virgatum.</title>
        <authorList>
            <person name="Lovell J.T."/>
            <person name="Jenkins J."/>
            <person name="Shu S."/>
            <person name="Juenger T.E."/>
            <person name="Schmutz J."/>
        </authorList>
    </citation>
    <scope>NUCLEOTIDE SEQUENCE</scope>
    <source>
        <strain evidence="9">AP13</strain>
    </source>
</reference>
<dbReference type="EMBL" id="CM029042">
    <property type="protein sequence ID" value="KAG2620472.1"/>
    <property type="molecule type" value="Genomic_DNA"/>
</dbReference>
<dbReference type="AlphaFoldDB" id="A0A8T0U714"/>
<dbReference type="GO" id="GO:0006865">
    <property type="term" value="P:amino acid transport"/>
    <property type="evidence" value="ECO:0007669"/>
    <property type="project" value="UniProtKB-KW"/>
</dbReference>
<feature type="compositionally biased region" description="Low complexity" evidence="6">
    <location>
        <begin position="53"/>
        <end position="74"/>
    </location>
</feature>
<comment type="subcellular location">
    <subcellularLocation>
        <location evidence="1">Membrane</location>
    </subcellularLocation>
</comment>
<gene>
    <name evidence="9" type="ORF">PVAP13_3NG100071</name>
</gene>
<evidence type="ECO:0000256" key="1">
    <source>
        <dbReference type="ARBA" id="ARBA00004370"/>
    </source>
</evidence>
<dbReference type="Pfam" id="PF01490">
    <property type="entry name" value="Aa_trans"/>
    <property type="match status" value="1"/>
</dbReference>
<sequence length="241" mass="26598">MLKSVPAPAPNPQRVENDTRTRYPRIPVYPRQPGGGAAPAACARRVRRRSAAPRRAPAPRAATRARRGAVTPTRRAARHGLSTAARATGCGACGGRRHESKSSVYWAFGDELLDHSNDFSLLLRSGFGDAAVVLMLVHQFITFGFACTPLYFIWEKLVGMHEAPRRAPHLVPRHHLPLLRAHQLHRGLPAHELHRPDPARARGQGRSGARQLLRQRRARAAWKLGGWLDLFFNGLLGAVMG</sequence>
<keyword evidence="3" id="KW-0813">Transport</keyword>
<keyword evidence="5 7" id="KW-0472">Membrane</keyword>
<dbReference type="GO" id="GO:0016020">
    <property type="term" value="C:membrane"/>
    <property type="evidence" value="ECO:0007669"/>
    <property type="project" value="UniProtKB-SubCell"/>
</dbReference>
<keyword evidence="3" id="KW-0029">Amino-acid transport</keyword>
<proteinExistence type="predicted"/>
<evidence type="ECO:0000256" key="6">
    <source>
        <dbReference type="SAM" id="MobiDB-lite"/>
    </source>
</evidence>
<dbReference type="Proteomes" id="UP000823388">
    <property type="component" value="Chromosome 3N"/>
</dbReference>
<comment type="caution">
    <text evidence="9">The sequence shown here is derived from an EMBL/GenBank/DDBJ whole genome shotgun (WGS) entry which is preliminary data.</text>
</comment>
<evidence type="ECO:0000313" key="10">
    <source>
        <dbReference type="Proteomes" id="UP000823388"/>
    </source>
</evidence>
<evidence type="ECO:0000256" key="5">
    <source>
        <dbReference type="ARBA" id="ARBA00023136"/>
    </source>
</evidence>
<accession>A0A8T0U714</accession>
<name>A0A8T0U714_PANVG</name>